<keyword evidence="3" id="KW-1185">Reference proteome</keyword>
<feature type="chain" id="PRO_5045338855" evidence="1">
    <location>
        <begin position="24"/>
        <end position="178"/>
    </location>
</feature>
<keyword evidence="1" id="KW-0732">Signal</keyword>
<dbReference type="RefSeq" id="WP_377379514.1">
    <property type="nucleotide sequence ID" value="NZ_JBHSSW010000017.1"/>
</dbReference>
<feature type="signal peptide" evidence="1">
    <location>
        <begin position="1"/>
        <end position="23"/>
    </location>
</feature>
<sequence>MFKHKRRTLLVGAALLSAGTAYAQVEMKAQGAVQVQLKNAEKLEGMTGEKLRAALLENLSITAKGDVGVARLYVARVADGEIADLFASDKFKAFPGDNFFPGDSFFPGDMYFPGEMLFPGEMQFPGEMLYPGKDRKGALVEGAMKAAKLAEVKSGWFIIVIGEGERATASGVMLPAKG</sequence>
<evidence type="ECO:0000256" key="1">
    <source>
        <dbReference type="SAM" id="SignalP"/>
    </source>
</evidence>
<dbReference type="Proteomes" id="UP001596303">
    <property type="component" value="Unassembled WGS sequence"/>
</dbReference>
<protein>
    <submittedName>
        <fullName evidence="2">Uncharacterized protein</fullName>
    </submittedName>
</protein>
<name>A0ABW1SBK8_9PROT</name>
<proteinExistence type="predicted"/>
<organism evidence="2 3">
    <name type="scientific">Ponticaulis profundi</name>
    <dbReference type="NCBI Taxonomy" id="2665222"/>
    <lineage>
        <taxon>Bacteria</taxon>
        <taxon>Pseudomonadati</taxon>
        <taxon>Pseudomonadota</taxon>
        <taxon>Alphaproteobacteria</taxon>
        <taxon>Hyphomonadales</taxon>
        <taxon>Hyphomonadaceae</taxon>
        <taxon>Ponticaulis</taxon>
    </lineage>
</organism>
<evidence type="ECO:0000313" key="3">
    <source>
        <dbReference type="Proteomes" id="UP001596303"/>
    </source>
</evidence>
<gene>
    <name evidence="2" type="ORF">ACFQDM_12470</name>
</gene>
<comment type="caution">
    <text evidence="2">The sequence shown here is derived from an EMBL/GenBank/DDBJ whole genome shotgun (WGS) entry which is preliminary data.</text>
</comment>
<accession>A0ABW1SBK8</accession>
<evidence type="ECO:0000313" key="2">
    <source>
        <dbReference type="EMBL" id="MFC6198899.1"/>
    </source>
</evidence>
<reference evidence="3" key="1">
    <citation type="journal article" date="2019" name="Int. J. Syst. Evol. Microbiol.">
        <title>The Global Catalogue of Microorganisms (GCM) 10K type strain sequencing project: providing services to taxonomists for standard genome sequencing and annotation.</title>
        <authorList>
            <consortium name="The Broad Institute Genomics Platform"/>
            <consortium name="The Broad Institute Genome Sequencing Center for Infectious Disease"/>
            <person name="Wu L."/>
            <person name="Ma J."/>
        </authorList>
    </citation>
    <scope>NUCLEOTIDE SEQUENCE [LARGE SCALE GENOMIC DNA]</scope>
    <source>
        <strain evidence="3">CGMCC-1.15741</strain>
    </source>
</reference>
<dbReference type="EMBL" id="JBHSSW010000017">
    <property type="protein sequence ID" value="MFC6198899.1"/>
    <property type="molecule type" value="Genomic_DNA"/>
</dbReference>